<dbReference type="AlphaFoldDB" id="A0A6L3B1R5"/>
<dbReference type="EMBL" id="QOKV01000005">
    <property type="protein sequence ID" value="KAA0686264.1"/>
    <property type="molecule type" value="Genomic_DNA"/>
</dbReference>
<dbReference type="InterPro" id="IPR019587">
    <property type="entry name" value="Polyketide_cyclase/dehydratase"/>
</dbReference>
<gene>
    <name evidence="1" type="ORF">DS837_11265</name>
</gene>
<dbReference type="Gene3D" id="3.30.530.20">
    <property type="match status" value="1"/>
</dbReference>
<organism evidence="1 2">
    <name type="scientific">Azospirillum brasilense</name>
    <dbReference type="NCBI Taxonomy" id="192"/>
    <lineage>
        <taxon>Bacteria</taxon>
        <taxon>Pseudomonadati</taxon>
        <taxon>Pseudomonadota</taxon>
        <taxon>Alphaproteobacteria</taxon>
        <taxon>Rhodospirillales</taxon>
        <taxon>Azospirillaceae</taxon>
        <taxon>Azospirillum</taxon>
    </lineage>
</organism>
<evidence type="ECO:0000313" key="1">
    <source>
        <dbReference type="EMBL" id="KAA0686264.1"/>
    </source>
</evidence>
<proteinExistence type="predicted"/>
<accession>A0A6L3B1R5</accession>
<dbReference type="SUPFAM" id="SSF55961">
    <property type="entry name" value="Bet v1-like"/>
    <property type="match status" value="1"/>
</dbReference>
<dbReference type="RefSeq" id="WP_149164837.1">
    <property type="nucleotide sequence ID" value="NZ_QOKV01000005.1"/>
</dbReference>
<dbReference type="Pfam" id="PF10604">
    <property type="entry name" value="Polyketide_cyc2"/>
    <property type="match status" value="1"/>
</dbReference>
<protein>
    <submittedName>
        <fullName evidence="1">SRPBCC family protein</fullName>
    </submittedName>
</protein>
<evidence type="ECO:0000313" key="2">
    <source>
        <dbReference type="Proteomes" id="UP000476837"/>
    </source>
</evidence>
<sequence length="168" mass="18992">MAYQFHESATVEVAMAPEQLFERLDDHTRLAAHMEKPSMMTLGGRMTYAFDEDKGRAVGSVIRMSGRFLDISLGVDEVVTERDPPRRKVWETMGLPRLLVIGPYRMGFEIEPKGDGSALRVFIDFSRPASPDGRILGILFTRTYARWCVRRMAADAADLGRINRPTNL</sequence>
<name>A0A6L3B1R5_AZOBR</name>
<comment type="caution">
    <text evidence="1">The sequence shown here is derived from an EMBL/GenBank/DDBJ whole genome shotgun (WGS) entry which is preliminary data.</text>
</comment>
<dbReference type="Proteomes" id="UP000476837">
    <property type="component" value="Unassembled WGS sequence"/>
</dbReference>
<reference evidence="1 2" key="1">
    <citation type="submission" date="2018-07" db="EMBL/GenBank/DDBJ databases">
        <title>Genome sequence of Roseomonas fauriae ATCC 49958.</title>
        <authorList>
            <person name="Sant'Anna F.H."/>
            <person name="Baldani J.I."/>
            <person name="Zilli J.E."/>
            <person name="Reis V.M."/>
            <person name="Hartmann A."/>
            <person name="Cruz L."/>
            <person name="de Souza E.M."/>
            <person name="de Oliveira Pedrosa F."/>
            <person name="Passaglia L.M.P."/>
        </authorList>
    </citation>
    <scope>NUCLEOTIDE SEQUENCE [LARGE SCALE GENOMIC DNA]</scope>
    <source>
        <strain evidence="1 2">ATCC 49958</strain>
    </source>
</reference>
<dbReference type="InterPro" id="IPR023393">
    <property type="entry name" value="START-like_dom_sf"/>
</dbReference>